<dbReference type="InterPro" id="IPR013144">
    <property type="entry name" value="CRA_dom"/>
</dbReference>
<keyword evidence="6" id="KW-1185">Reference proteome</keyword>
<evidence type="ECO:0000313" key="6">
    <source>
        <dbReference type="Proteomes" id="UP000659654"/>
    </source>
</evidence>
<evidence type="ECO:0000256" key="1">
    <source>
        <dbReference type="SAM" id="MobiDB-lite"/>
    </source>
</evidence>
<dbReference type="InterPro" id="IPR024964">
    <property type="entry name" value="CTLH/CRA"/>
</dbReference>
<feature type="region of interest" description="Disordered" evidence="1">
    <location>
        <begin position="1"/>
        <end position="30"/>
    </location>
</feature>
<accession>A0A1I7RTN3</accession>
<dbReference type="WBParaSite" id="BXY_0408800.1">
    <property type="protein sequence ID" value="BXY_0408800.1"/>
    <property type="gene ID" value="BXY_0408800"/>
</dbReference>
<evidence type="ECO:0000313" key="5">
    <source>
        <dbReference type="Proteomes" id="UP000095284"/>
    </source>
</evidence>
<sequence>MSSYEEEEDQLPPLPQELVRVPTPDSNLHHQNENGNGLFAQFVEDLDKGVPEEKIHDFVYDYLIGEGMGDVAQLLAQESGYPLPPDETLNIEKLAERNQIREAIQDGRILEAIDRIKELCPGMLENDKEFHFIVLRQHLVEVIRKKDDDEALDFAQKYLADKCDNNTSREQMSLLEQTYALLAFEKPEESPFGHLMHSSQKQMLAHVVNQKILTHLGVTPQTRFEKLLKIMVWNQSQIAGKGDIGLNIPQSVINQQARDLFDHPDDAEEEDPEESFWRRYSGA</sequence>
<dbReference type="eggNOG" id="KOG2659">
    <property type="taxonomic scope" value="Eukaryota"/>
</dbReference>
<dbReference type="SMR" id="A0A1I7RTN3"/>
<dbReference type="InterPro" id="IPR006594">
    <property type="entry name" value="LisH"/>
</dbReference>
<dbReference type="PROSITE" id="PS50897">
    <property type="entry name" value="CTLH"/>
    <property type="match status" value="1"/>
</dbReference>
<dbReference type="SMART" id="SM00757">
    <property type="entry name" value="CRA"/>
    <property type="match status" value="1"/>
</dbReference>
<dbReference type="Proteomes" id="UP000095284">
    <property type="component" value="Unplaced"/>
</dbReference>
<feature type="compositionally biased region" description="Acidic residues" evidence="1">
    <location>
        <begin position="265"/>
        <end position="274"/>
    </location>
</feature>
<feature type="region of interest" description="Disordered" evidence="1">
    <location>
        <begin position="263"/>
        <end position="283"/>
    </location>
</feature>
<proteinExistence type="predicted"/>
<dbReference type="Proteomes" id="UP000582659">
    <property type="component" value="Unassembled WGS sequence"/>
</dbReference>
<name>A0A1I7RTN3_BURXY</name>
<dbReference type="OrthoDB" id="2415936at2759"/>
<reference evidence="4" key="2">
    <citation type="submission" date="2020-08" db="EMBL/GenBank/DDBJ databases">
        <authorList>
            <person name="Kikuchi T."/>
        </authorList>
    </citation>
    <scope>NUCLEOTIDE SEQUENCE</scope>
    <source>
        <strain evidence="3">Ka4C1</strain>
    </source>
</reference>
<evidence type="ECO:0000313" key="3">
    <source>
        <dbReference type="EMBL" id="CAD5231156.1"/>
    </source>
</evidence>
<dbReference type="PANTHER" id="PTHR12864">
    <property type="entry name" value="RAN BINDING PROTEIN 9-RELATED"/>
    <property type="match status" value="1"/>
</dbReference>
<dbReference type="AlphaFoldDB" id="A0A1I7RTN3"/>
<dbReference type="EMBL" id="CAJFDI010000005">
    <property type="protein sequence ID" value="CAD5231156.1"/>
    <property type="molecule type" value="Genomic_DNA"/>
</dbReference>
<evidence type="ECO:0000313" key="7">
    <source>
        <dbReference type="WBParaSite" id="BXY_0408800.1"/>
    </source>
</evidence>
<feature type="domain" description="CTLH" evidence="2">
    <location>
        <begin position="93"/>
        <end position="150"/>
    </location>
</feature>
<evidence type="ECO:0000313" key="4">
    <source>
        <dbReference type="EMBL" id="CAG9122283.1"/>
    </source>
</evidence>
<dbReference type="EMBL" id="CAJFCV020000005">
    <property type="protein sequence ID" value="CAG9122283.1"/>
    <property type="molecule type" value="Genomic_DNA"/>
</dbReference>
<reference evidence="7" key="1">
    <citation type="submission" date="2016-11" db="UniProtKB">
        <authorList>
            <consortium name="WormBaseParasite"/>
        </authorList>
    </citation>
    <scope>IDENTIFICATION</scope>
</reference>
<dbReference type="InterPro" id="IPR006595">
    <property type="entry name" value="CTLH_C"/>
</dbReference>
<dbReference type="Pfam" id="PF10607">
    <property type="entry name" value="CTLH"/>
    <property type="match status" value="1"/>
</dbReference>
<dbReference type="InterPro" id="IPR050618">
    <property type="entry name" value="Ubq-SigPath_Reg"/>
</dbReference>
<dbReference type="PROSITE" id="PS50896">
    <property type="entry name" value="LISH"/>
    <property type="match status" value="1"/>
</dbReference>
<feature type="compositionally biased region" description="Acidic residues" evidence="1">
    <location>
        <begin position="1"/>
        <end position="10"/>
    </location>
</feature>
<evidence type="ECO:0000259" key="2">
    <source>
        <dbReference type="PROSITE" id="PS50897"/>
    </source>
</evidence>
<gene>
    <name evidence="3" type="ORF">BXYJ_LOCUS11340</name>
</gene>
<dbReference type="Proteomes" id="UP000659654">
    <property type="component" value="Unassembled WGS sequence"/>
</dbReference>
<organism evidence="5 7">
    <name type="scientific">Bursaphelenchus xylophilus</name>
    <name type="common">Pinewood nematode worm</name>
    <name type="synonym">Aphelenchoides xylophilus</name>
    <dbReference type="NCBI Taxonomy" id="6326"/>
    <lineage>
        <taxon>Eukaryota</taxon>
        <taxon>Metazoa</taxon>
        <taxon>Ecdysozoa</taxon>
        <taxon>Nematoda</taxon>
        <taxon>Chromadorea</taxon>
        <taxon>Rhabditida</taxon>
        <taxon>Tylenchina</taxon>
        <taxon>Tylenchomorpha</taxon>
        <taxon>Aphelenchoidea</taxon>
        <taxon>Aphelenchoididae</taxon>
        <taxon>Bursaphelenchus</taxon>
    </lineage>
</organism>
<protein>
    <submittedName>
        <fullName evidence="3">(pine wood nematode) hypothetical protein</fullName>
    </submittedName>
</protein>
<dbReference type="SMART" id="SM00668">
    <property type="entry name" value="CTLH"/>
    <property type="match status" value="1"/>
</dbReference>